<gene>
    <name evidence="3" type="primary">LOC100900028</name>
</gene>
<evidence type="ECO:0000313" key="3">
    <source>
        <dbReference type="RefSeq" id="XP_018495136.1"/>
    </source>
</evidence>
<feature type="region of interest" description="Disordered" evidence="1">
    <location>
        <begin position="191"/>
        <end position="213"/>
    </location>
</feature>
<reference evidence="3" key="1">
    <citation type="submission" date="2025-08" db="UniProtKB">
        <authorList>
            <consortium name="RefSeq"/>
        </authorList>
    </citation>
    <scope>IDENTIFICATION</scope>
</reference>
<feature type="compositionally biased region" description="Polar residues" evidence="1">
    <location>
        <begin position="200"/>
        <end position="213"/>
    </location>
</feature>
<dbReference type="RefSeq" id="XP_018495136.1">
    <property type="nucleotide sequence ID" value="XM_018639620.1"/>
</dbReference>
<dbReference type="GeneID" id="100900028"/>
<dbReference type="AlphaFoldDB" id="A0AAJ7PA97"/>
<evidence type="ECO:0000256" key="1">
    <source>
        <dbReference type="SAM" id="MobiDB-lite"/>
    </source>
</evidence>
<dbReference type="KEGG" id="goe:100900028"/>
<name>A0AAJ7PA97_9ACAR</name>
<sequence>MTGPDPEEDASDRSLKCARPGLEFAEFFRLQTLLTGVVFRLSKEPAVDITAMISIERRGVHFAGQMSLVLAVFVLGLVSSPAASSALPVTYRDVVVQQTPIRVLRCPMCENSALILAEQDIIKSKKSGYSDQRIAELEGMLMNNRVRKSGYSDQRLAEMEAMLLNGNKMRRSGFSDQRIAEMEAMLMNSMKRPAQRALTGDQSRSSIPHSTIQ</sequence>
<organism evidence="2 3">
    <name type="scientific">Galendromus occidentalis</name>
    <name type="common">western predatory mite</name>
    <dbReference type="NCBI Taxonomy" id="34638"/>
    <lineage>
        <taxon>Eukaryota</taxon>
        <taxon>Metazoa</taxon>
        <taxon>Ecdysozoa</taxon>
        <taxon>Arthropoda</taxon>
        <taxon>Chelicerata</taxon>
        <taxon>Arachnida</taxon>
        <taxon>Acari</taxon>
        <taxon>Parasitiformes</taxon>
        <taxon>Mesostigmata</taxon>
        <taxon>Gamasina</taxon>
        <taxon>Phytoseioidea</taxon>
        <taxon>Phytoseiidae</taxon>
        <taxon>Typhlodrominae</taxon>
        <taxon>Galendromus</taxon>
    </lineage>
</organism>
<dbReference type="Proteomes" id="UP000694867">
    <property type="component" value="Unplaced"/>
</dbReference>
<evidence type="ECO:0000313" key="2">
    <source>
        <dbReference type="Proteomes" id="UP000694867"/>
    </source>
</evidence>
<accession>A0AAJ7PA97</accession>
<keyword evidence="2" id="KW-1185">Reference proteome</keyword>
<proteinExistence type="predicted"/>
<protein>
    <submittedName>
        <fullName evidence="3">Uncharacterized protein LOC100900028</fullName>
    </submittedName>
</protein>